<dbReference type="Pfam" id="PF08699">
    <property type="entry name" value="ArgoL1"/>
    <property type="match status" value="1"/>
</dbReference>
<dbReference type="Pfam" id="PF02170">
    <property type="entry name" value="PAZ"/>
    <property type="match status" value="1"/>
</dbReference>
<dbReference type="SUPFAM" id="SSF101690">
    <property type="entry name" value="PAZ domain"/>
    <property type="match status" value="1"/>
</dbReference>
<dbReference type="InterPro" id="IPR036085">
    <property type="entry name" value="PAZ_dom_sf"/>
</dbReference>
<dbReference type="CDD" id="cd02846">
    <property type="entry name" value="PAZ_argonaute_like"/>
    <property type="match status" value="1"/>
</dbReference>
<dbReference type="InterPro" id="IPR014811">
    <property type="entry name" value="ArgoL1"/>
</dbReference>
<evidence type="ECO:0000313" key="3">
    <source>
        <dbReference type="Proteomes" id="UP000274922"/>
    </source>
</evidence>
<dbReference type="SMART" id="SM01163">
    <property type="entry name" value="DUF1785"/>
    <property type="match status" value="1"/>
</dbReference>
<sequence length="356" mass="40843">MSGKREREAYVEPALDPAAQTALVNREHARQVYPRPLRPGIHQAGRVLRLVANFYPLQFPDRDIHHYHVIMEPEDKEMPDTAKKVYARDVIDKWRKLHERERTVQNTVYDGMANIFSPTVLPDRCLVPCDIEVTSERGFPKKFGLQIERVAEVSMKELHRFINREINVVPQIALTVIQVLVRHFPALNFLVSGGGGGSFFSPKSSKPLPDGLVVHDGWYQSVRPTYRSLLLNMDVSSTTFYPTGSLIDVVCAFFGARNITDIRPDWLRRDRNRLVLYLKGLKTKLTYENHTKRSDYKIAALTKEGARETVQEIDGKMISIADYYLTRHSIRLEFPTLPCAVMDKKGRVIIPMELLT</sequence>
<dbReference type="PANTHER" id="PTHR22891">
    <property type="entry name" value="EUKARYOTIC TRANSLATION INITIATION FACTOR 2C"/>
    <property type="match status" value="1"/>
</dbReference>
<dbReference type="Gene3D" id="2.170.260.10">
    <property type="entry name" value="paz domain"/>
    <property type="match status" value="1"/>
</dbReference>
<reference evidence="3" key="1">
    <citation type="journal article" date="2018" name="Nat. Microbiol.">
        <title>Leveraging single-cell genomics to expand the fungal tree of life.</title>
        <authorList>
            <person name="Ahrendt S.R."/>
            <person name="Quandt C.A."/>
            <person name="Ciobanu D."/>
            <person name="Clum A."/>
            <person name="Salamov A."/>
            <person name="Andreopoulos B."/>
            <person name="Cheng J.F."/>
            <person name="Woyke T."/>
            <person name="Pelin A."/>
            <person name="Henrissat B."/>
            <person name="Reynolds N.K."/>
            <person name="Benny G.L."/>
            <person name="Smith M.E."/>
            <person name="James T.Y."/>
            <person name="Grigoriev I.V."/>
        </authorList>
    </citation>
    <scope>NUCLEOTIDE SEQUENCE [LARGE SCALE GENOMIC DNA]</scope>
    <source>
        <strain evidence="3">ATCC 52028</strain>
    </source>
</reference>
<dbReference type="InterPro" id="IPR032474">
    <property type="entry name" value="Argonaute_N"/>
</dbReference>
<dbReference type="AlphaFoldDB" id="A0A4P9X0L6"/>
<evidence type="ECO:0000313" key="2">
    <source>
        <dbReference type="EMBL" id="RKO99301.1"/>
    </source>
</evidence>
<proteinExistence type="predicted"/>
<dbReference type="STRING" id="1555241.A0A4P9X0L6"/>
<evidence type="ECO:0000259" key="1">
    <source>
        <dbReference type="PROSITE" id="PS50821"/>
    </source>
</evidence>
<dbReference type="InterPro" id="IPR003100">
    <property type="entry name" value="PAZ_dom"/>
</dbReference>
<dbReference type="Proteomes" id="UP000274922">
    <property type="component" value="Unassembled WGS sequence"/>
</dbReference>
<feature type="non-terminal residue" evidence="2">
    <location>
        <position position="356"/>
    </location>
</feature>
<name>A0A4P9X0L6_9FUNG</name>
<feature type="domain" description="PAZ" evidence="1">
    <location>
        <begin position="245"/>
        <end position="356"/>
    </location>
</feature>
<dbReference type="PROSITE" id="PS50821">
    <property type="entry name" value="PAZ"/>
    <property type="match status" value="1"/>
</dbReference>
<dbReference type="EMBL" id="ML014298">
    <property type="protein sequence ID" value="RKO99301.1"/>
    <property type="molecule type" value="Genomic_DNA"/>
</dbReference>
<organism evidence="2 3">
    <name type="scientific">Caulochytrium protostelioides</name>
    <dbReference type="NCBI Taxonomy" id="1555241"/>
    <lineage>
        <taxon>Eukaryota</taxon>
        <taxon>Fungi</taxon>
        <taxon>Fungi incertae sedis</taxon>
        <taxon>Chytridiomycota</taxon>
        <taxon>Chytridiomycota incertae sedis</taxon>
        <taxon>Chytridiomycetes</taxon>
        <taxon>Caulochytriales</taxon>
        <taxon>Caulochytriaceae</taxon>
        <taxon>Caulochytrium</taxon>
    </lineage>
</organism>
<dbReference type="Pfam" id="PF16486">
    <property type="entry name" value="ArgoN"/>
    <property type="match status" value="1"/>
</dbReference>
<accession>A0A4P9X0L6</accession>
<protein>
    <recommendedName>
        <fullName evidence="1">PAZ domain-containing protein</fullName>
    </recommendedName>
</protein>
<gene>
    <name evidence="2" type="ORF">CXG81DRAFT_20594</name>
</gene>
<dbReference type="OrthoDB" id="10252740at2759"/>
<keyword evidence="3" id="KW-1185">Reference proteome</keyword>
<dbReference type="GO" id="GO:0003723">
    <property type="term" value="F:RNA binding"/>
    <property type="evidence" value="ECO:0007669"/>
    <property type="project" value="InterPro"/>
</dbReference>